<keyword evidence="3" id="KW-1185">Reference proteome</keyword>
<sequence length="84" mass="8986">MNQGMQEGGAGLATTEDPYNASALTKVADYSNDLPVIDPPISIPAFQRMDFIPEQENSDARLHKPGGEVNQSGGGVEAPWRSLE</sequence>
<accession>A0ABD3I0U8</accession>
<dbReference type="Proteomes" id="UP001633002">
    <property type="component" value="Unassembled WGS sequence"/>
</dbReference>
<dbReference type="AlphaFoldDB" id="A0ABD3I0U8"/>
<evidence type="ECO:0000256" key="1">
    <source>
        <dbReference type="SAM" id="MobiDB-lite"/>
    </source>
</evidence>
<protein>
    <submittedName>
        <fullName evidence="2">Uncharacterized protein</fullName>
    </submittedName>
</protein>
<evidence type="ECO:0000313" key="3">
    <source>
        <dbReference type="Proteomes" id="UP001633002"/>
    </source>
</evidence>
<dbReference type="EMBL" id="JBJQOH010000002">
    <property type="protein sequence ID" value="KAL3696891.1"/>
    <property type="molecule type" value="Genomic_DNA"/>
</dbReference>
<proteinExistence type="predicted"/>
<evidence type="ECO:0000313" key="2">
    <source>
        <dbReference type="EMBL" id="KAL3696891.1"/>
    </source>
</evidence>
<name>A0ABD3I0U8_9MARC</name>
<comment type="caution">
    <text evidence="2">The sequence shown here is derived from an EMBL/GenBank/DDBJ whole genome shotgun (WGS) entry which is preliminary data.</text>
</comment>
<organism evidence="2 3">
    <name type="scientific">Riccia sorocarpa</name>
    <dbReference type="NCBI Taxonomy" id="122646"/>
    <lineage>
        <taxon>Eukaryota</taxon>
        <taxon>Viridiplantae</taxon>
        <taxon>Streptophyta</taxon>
        <taxon>Embryophyta</taxon>
        <taxon>Marchantiophyta</taxon>
        <taxon>Marchantiopsida</taxon>
        <taxon>Marchantiidae</taxon>
        <taxon>Marchantiales</taxon>
        <taxon>Ricciaceae</taxon>
        <taxon>Riccia</taxon>
    </lineage>
</organism>
<gene>
    <name evidence="2" type="ORF">R1sor_010967</name>
</gene>
<feature type="region of interest" description="Disordered" evidence="1">
    <location>
        <begin position="54"/>
        <end position="84"/>
    </location>
</feature>
<reference evidence="2 3" key="1">
    <citation type="submission" date="2024-09" db="EMBL/GenBank/DDBJ databases">
        <title>Chromosome-scale assembly of Riccia sorocarpa.</title>
        <authorList>
            <person name="Paukszto L."/>
        </authorList>
    </citation>
    <scope>NUCLEOTIDE SEQUENCE [LARGE SCALE GENOMIC DNA]</scope>
    <source>
        <strain evidence="2">LP-2024</strain>
        <tissue evidence="2">Aerial parts of the thallus</tissue>
    </source>
</reference>